<keyword evidence="2" id="KW-0472">Membrane</keyword>
<organism evidence="5">
    <name type="scientific">Cladocopium goreaui</name>
    <dbReference type="NCBI Taxonomy" id="2562237"/>
    <lineage>
        <taxon>Eukaryota</taxon>
        <taxon>Sar</taxon>
        <taxon>Alveolata</taxon>
        <taxon>Dinophyceae</taxon>
        <taxon>Suessiales</taxon>
        <taxon>Symbiodiniaceae</taxon>
        <taxon>Cladocopium</taxon>
    </lineage>
</organism>
<proteinExistence type="predicted"/>
<keyword evidence="2" id="KW-0812">Transmembrane</keyword>
<comment type="caution">
    <text evidence="5">The sequence shown here is derived from an EMBL/GenBank/DDBJ whole genome shotgun (WGS) entry which is preliminary data.</text>
</comment>
<feature type="transmembrane region" description="Helical" evidence="2">
    <location>
        <begin position="39"/>
        <end position="63"/>
    </location>
</feature>
<evidence type="ECO:0000256" key="3">
    <source>
        <dbReference type="SAM" id="SignalP"/>
    </source>
</evidence>
<keyword evidence="1" id="KW-0862">Zinc</keyword>
<feature type="domain" description="RING-type" evidence="4">
    <location>
        <begin position="99"/>
        <end position="146"/>
    </location>
</feature>
<dbReference type="OrthoDB" id="8062037at2759"/>
<name>A0A9P1CFP7_9DINO</name>
<keyword evidence="7" id="KW-1185">Reference proteome</keyword>
<evidence type="ECO:0000259" key="4">
    <source>
        <dbReference type="PROSITE" id="PS50089"/>
    </source>
</evidence>
<keyword evidence="1" id="KW-0479">Metal-binding</keyword>
<dbReference type="PROSITE" id="PS50089">
    <property type="entry name" value="ZF_RING_2"/>
    <property type="match status" value="1"/>
</dbReference>
<dbReference type="GO" id="GO:0008270">
    <property type="term" value="F:zinc ion binding"/>
    <property type="evidence" value="ECO:0007669"/>
    <property type="project" value="UniProtKB-KW"/>
</dbReference>
<dbReference type="InterPro" id="IPR001841">
    <property type="entry name" value="Znf_RING"/>
</dbReference>
<protein>
    <submittedName>
        <fullName evidence="6">Conserved oligomeric Golgi complex subunit 3 (Component of oligomeric Golgi complex 3)</fullName>
    </submittedName>
</protein>
<keyword evidence="3" id="KW-0732">Signal</keyword>
<dbReference type="EMBL" id="CAMXCT010001516">
    <property type="protein sequence ID" value="CAI3990804.1"/>
    <property type="molecule type" value="Genomic_DNA"/>
</dbReference>
<reference evidence="6 7" key="2">
    <citation type="submission" date="2024-05" db="EMBL/GenBank/DDBJ databases">
        <authorList>
            <person name="Chen Y."/>
            <person name="Shah S."/>
            <person name="Dougan E. K."/>
            <person name="Thang M."/>
            <person name="Chan C."/>
        </authorList>
    </citation>
    <scope>NUCLEOTIDE SEQUENCE [LARGE SCALE GENOMIC DNA]</scope>
</reference>
<evidence type="ECO:0000313" key="5">
    <source>
        <dbReference type="EMBL" id="CAI3990804.1"/>
    </source>
</evidence>
<evidence type="ECO:0000313" key="7">
    <source>
        <dbReference type="Proteomes" id="UP001152797"/>
    </source>
</evidence>
<evidence type="ECO:0000313" key="6">
    <source>
        <dbReference type="EMBL" id="CAL4778116.1"/>
    </source>
</evidence>
<dbReference type="SUPFAM" id="SSF57850">
    <property type="entry name" value="RING/U-box"/>
    <property type="match status" value="1"/>
</dbReference>
<sequence>MYLKILILWPCVVLNVAASKFRAAPQGSVKYSEEVQALALAMLCCMAALLGLILAVVIVCFLLDRALSWKHQATYYACRRQVQKVQEEALMKGKDLSLCPCCVECTSNTPAQKKVKFFCGHSYHLHCINRWFQENPTSVGSCPVCEVGKLQQELQKCCGNEKGEIYIDAPRDEAQTFILHSLNRRYPTIITEECLESWAGCNAELWITELKCPRYTSIFKFLGK</sequence>
<gene>
    <name evidence="5" type="ORF">C1SCF055_LOCUS17759</name>
</gene>
<dbReference type="Proteomes" id="UP001152797">
    <property type="component" value="Unassembled WGS sequence"/>
</dbReference>
<accession>A0A9P1CFP7</accession>
<keyword evidence="2" id="KW-1133">Transmembrane helix</keyword>
<dbReference type="InterPro" id="IPR013083">
    <property type="entry name" value="Znf_RING/FYVE/PHD"/>
</dbReference>
<reference evidence="5" key="1">
    <citation type="submission" date="2022-10" db="EMBL/GenBank/DDBJ databases">
        <authorList>
            <person name="Chen Y."/>
            <person name="Dougan E. K."/>
            <person name="Chan C."/>
            <person name="Rhodes N."/>
            <person name="Thang M."/>
        </authorList>
    </citation>
    <scope>NUCLEOTIDE SEQUENCE</scope>
</reference>
<dbReference type="AlphaFoldDB" id="A0A9P1CFP7"/>
<dbReference type="EMBL" id="CAMXCT020001516">
    <property type="protein sequence ID" value="CAL1144179.1"/>
    <property type="molecule type" value="Genomic_DNA"/>
</dbReference>
<evidence type="ECO:0000256" key="2">
    <source>
        <dbReference type="SAM" id="Phobius"/>
    </source>
</evidence>
<dbReference type="EMBL" id="CAMXCT030001516">
    <property type="protein sequence ID" value="CAL4778116.1"/>
    <property type="molecule type" value="Genomic_DNA"/>
</dbReference>
<evidence type="ECO:0000256" key="1">
    <source>
        <dbReference type="PROSITE-ProRule" id="PRU00175"/>
    </source>
</evidence>
<feature type="signal peptide" evidence="3">
    <location>
        <begin position="1"/>
        <end position="18"/>
    </location>
</feature>
<keyword evidence="1" id="KW-0863">Zinc-finger</keyword>
<feature type="chain" id="PRO_5043270411" evidence="3">
    <location>
        <begin position="19"/>
        <end position="224"/>
    </location>
</feature>
<dbReference type="Gene3D" id="3.30.40.10">
    <property type="entry name" value="Zinc/RING finger domain, C3HC4 (zinc finger)"/>
    <property type="match status" value="1"/>
</dbReference>
<dbReference type="Pfam" id="PF13639">
    <property type="entry name" value="zf-RING_2"/>
    <property type="match status" value="1"/>
</dbReference>